<dbReference type="GO" id="GO:0043165">
    <property type="term" value="P:Gram-negative-bacterium-type cell outer membrane assembly"/>
    <property type="evidence" value="ECO:0007669"/>
    <property type="project" value="UniProtKB-UniRule"/>
</dbReference>
<proteinExistence type="inferred from homology"/>
<evidence type="ECO:0000256" key="4">
    <source>
        <dbReference type="ARBA" id="ARBA00022989"/>
    </source>
</evidence>
<keyword evidence="8" id="KW-1185">Reference proteome</keyword>
<keyword evidence="5 6" id="KW-0472">Membrane</keyword>
<dbReference type="GO" id="GO:0030288">
    <property type="term" value="C:outer membrane-bounded periplasmic space"/>
    <property type="evidence" value="ECO:0007669"/>
    <property type="project" value="TreeGrafter"/>
</dbReference>
<evidence type="ECO:0000256" key="3">
    <source>
        <dbReference type="ARBA" id="ARBA00022692"/>
    </source>
</evidence>
<dbReference type="OrthoDB" id="5973594at2"/>
<evidence type="ECO:0000256" key="1">
    <source>
        <dbReference type="ARBA" id="ARBA00022475"/>
    </source>
</evidence>
<evidence type="ECO:0000256" key="5">
    <source>
        <dbReference type="ARBA" id="ARBA00023136"/>
    </source>
</evidence>
<comment type="subcellular location">
    <subcellularLocation>
        <location evidence="6">Cell inner membrane</location>
        <topology evidence="6">Single-pass membrane protein</topology>
    </subcellularLocation>
</comment>
<evidence type="ECO:0000313" key="8">
    <source>
        <dbReference type="Proteomes" id="UP000242857"/>
    </source>
</evidence>
<dbReference type="Pfam" id="PF06835">
    <property type="entry name" value="LptC"/>
    <property type="match status" value="1"/>
</dbReference>
<evidence type="ECO:0000313" key="7">
    <source>
        <dbReference type="EMBL" id="SHE87530.1"/>
    </source>
</evidence>
<dbReference type="Gene3D" id="2.60.450.10">
    <property type="entry name" value="Lipopolysaccharide (LPS) transport protein A like domain"/>
    <property type="match status" value="1"/>
</dbReference>
<accession>A0A1M4X250</accession>
<organism evidence="7 8">
    <name type="scientific">Thermomonas hydrothermalis</name>
    <dbReference type="NCBI Taxonomy" id="213588"/>
    <lineage>
        <taxon>Bacteria</taxon>
        <taxon>Pseudomonadati</taxon>
        <taxon>Pseudomonadota</taxon>
        <taxon>Gammaproteobacteria</taxon>
        <taxon>Lysobacterales</taxon>
        <taxon>Lysobacteraceae</taxon>
        <taxon>Thermomonas</taxon>
    </lineage>
</organism>
<name>A0A1M4X250_9GAMM</name>
<evidence type="ECO:0000256" key="6">
    <source>
        <dbReference type="HAMAP-Rule" id="MF_01915"/>
    </source>
</evidence>
<dbReference type="Proteomes" id="UP000242857">
    <property type="component" value="Unassembled WGS sequence"/>
</dbReference>
<comment type="similarity">
    <text evidence="6">Belongs to the LptC family.</text>
</comment>
<gene>
    <name evidence="6" type="primary">lptC</name>
    <name evidence="7" type="ORF">SAMN02745204_01320</name>
</gene>
<dbReference type="GO" id="GO:0015221">
    <property type="term" value="F:lipopolysaccharide transmembrane transporter activity"/>
    <property type="evidence" value="ECO:0007669"/>
    <property type="project" value="InterPro"/>
</dbReference>
<reference evidence="8" key="1">
    <citation type="submission" date="2016-11" db="EMBL/GenBank/DDBJ databases">
        <authorList>
            <person name="Varghese N."/>
            <person name="Submissions S."/>
        </authorList>
    </citation>
    <scope>NUCLEOTIDE SEQUENCE [LARGE SCALE GENOMIC DNA]</scope>
    <source>
        <strain evidence="8">DSM 14834</strain>
    </source>
</reference>
<dbReference type="HAMAP" id="MF_01915">
    <property type="entry name" value="LPS_assembly_LptC"/>
    <property type="match status" value="1"/>
</dbReference>
<sequence>MNPRRLLTWVLLVAAIASGWSVWRGLRPQAQAAADLRPDYVLRDYQIVALDRQGRESFTLTGPLLQRAPVSRALTLVTPQFLIPDAQGHYWDMRSERGEVPADDSRVELRDQVVAVSPPQTPPPTRIETASLTIDLNRKLARSSAEVVITRPGLTMRGKGLEADLAHQQVSLLSQVRTRYVPQH</sequence>
<dbReference type="InterPro" id="IPR010664">
    <property type="entry name" value="LipoPS_assembly_LptC-rel"/>
</dbReference>
<dbReference type="InterPro" id="IPR026265">
    <property type="entry name" value="LptC"/>
</dbReference>
<keyword evidence="1 6" id="KW-1003">Cell membrane</keyword>
<dbReference type="InterPro" id="IPR052363">
    <property type="entry name" value="LPS_export_LptC"/>
</dbReference>
<keyword evidence="2 6" id="KW-0997">Cell inner membrane</keyword>
<dbReference type="RefSeq" id="WP_072755816.1">
    <property type="nucleotide sequence ID" value="NZ_FQUK01000018.1"/>
</dbReference>
<comment type="function">
    <text evidence="6">Involved in the assembly of lipopolysaccharide (LPS). Required for the translocation of LPS from the inner membrane to the outer membrane. Facilitates the transfer of LPS from the inner membrane to the periplasmic protein LptA. Could be a docking site for LptA.</text>
</comment>
<dbReference type="GO" id="GO:0005886">
    <property type="term" value="C:plasma membrane"/>
    <property type="evidence" value="ECO:0007669"/>
    <property type="project" value="UniProtKB-SubCell"/>
</dbReference>
<dbReference type="AlphaFoldDB" id="A0A1M4X250"/>
<keyword evidence="3 6" id="KW-0812">Transmembrane</keyword>
<dbReference type="NCBIfam" id="TIGR04409">
    <property type="entry name" value="LptC_YrbK"/>
    <property type="match status" value="1"/>
</dbReference>
<dbReference type="PANTHER" id="PTHR37481">
    <property type="entry name" value="LIPOPOLYSACCHARIDE EXPORT SYSTEM PROTEIN LPTC"/>
    <property type="match status" value="1"/>
</dbReference>
<dbReference type="STRING" id="213588.SAMN02745204_01320"/>
<dbReference type="PANTHER" id="PTHR37481:SF1">
    <property type="entry name" value="LIPOPOLYSACCHARIDE EXPORT SYSTEM PROTEIN LPTC"/>
    <property type="match status" value="1"/>
</dbReference>
<protein>
    <recommendedName>
        <fullName evidence="6">Lipopolysaccharide export system protein LptC</fullName>
    </recommendedName>
</protein>
<comment type="subunit">
    <text evidence="6">Component of the lipopolysaccharide transport and assembly complex. Interacts with LptA and the LptBFG transporter complex.</text>
</comment>
<dbReference type="GO" id="GO:0017089">
    <property type="term" value="F:glycolipid transfer activity"/>
    <property type="evidence" value="ECO:0007669"/>
    <property type="project" value="TreeGrafter"/>
</dbReference>
<keyword evidence="4 6" id="KW-1133">Transmembrane helix</keyword>
<dbReference type="EMBL" id="FQUK01000018">
    <property type="protein sequence ID" value="SHE87530.1"/>
    <property type="molecule type" value="Genomic_DNA"/>
</dbReference>
<evidence type="ECO:0000256" key="2">
    <source>
        <dbReference type="ARBA" id="ARBA00022519"/>
    </source>
</evidence>